<sequence length="184" mass="19605">MKGIFKVFVLTAVTLITAHSVSAQEFSKGTNVINAGIGLGGNFYSAGLGNSSQSLGISASYERGIWETGDFGIVSLGGYLGYKSYTSNPIFFGGATSKYSYTILGVRGAFHYIGLDVDNLDVYGGAMASLNIASFDDNYDNNLESRPSATIFVGGRWYFTEKFGVFAEVGYGVSILTIGASFRF</sequence>
<organism evidence="2">
    <name type="scientific">Pricia antarctica</name>
    <dbReference type="NCBI Taxonomy" id="641691"/>
    <lineage>
        <taxon>Bacteria</taxon>
        <taxon>Pseudomonadati</taxon>
        <taxon>Bacteroidota</taxon>
        <taxon>Flavobacteriia</taxon>
        <taxon>Flavobacteriales</taxon>
        <taxon>Flavobacteriaceae</taxon>
        <taxon>Pricia</taxon>
    </lineage>
</organism>
<reference evidence="2" key="1">
    <citation type="journal article" date="2020" name="mSystems">
        <title>Genome- and Community-Level Interaction Insights into Carbon Utilization and Element Cycling Functions of Hydrothermarchaeota in Hydrothermal Sediment.</title>
        <authorList>
            <person name="Zhou Z."/>
            <person name="Liu Y."/>
            <person name="Xu W."/>
            <person name="Pan J."/>
            <person name="Luo Z.H."/>
            <person name="Li M."/>
        </authorList>
    </citation>
    <scope>NUCLEOTIDE SEQUENCE [LARGE SCALE GENOMIC DNA]</scope>
    <source>
        <strain evidence="2">HyVt-345</strain>
    </source>
</reference>
<feature type="signal peptide" evidence="1">
    <location>
        <begin position="1"/>
        <end position="23"/>
    </location>
</feature>
<protein>
    <recommendedName>
        <fullName evidence="3">Outer membrane protein beta-barrel domain-containing protein</fullName>
    </recommendedName>
</protein>
<name>A0A831QQQ2_9FLAO</name>
<gene>
    <name evidence="2" type="ORF">ENH87_10085</name>
</gene>
<feature type="chain" id="PRO_5033062091" description="Outer membrane protein beta-barrel domain-containing protein" evidence="1">
    <location>
        <begin position="24"/>
        <end position="184"/>
    </location>
</feature>
<keyword evidence="1" id="KW-0732">Signal</keyword>
<evidence type="ECO:0008006" key="3">
    <source>
        <dbReference type="Google" id="ProtNLM"/>
    </source>
</evidence>
<accession>A0A831QQQ2</accession>
<dbReference type="EMBL" id="DRGL01000036">
    <property type="protein sequence ID" value="HEA21254.1"/>
    <property type="molecule type" value="Genomic_DNA"/>
</dbReference>
<evidence type="ECO:0000313" key="2">
    <source>
        <dbReference type="EMBL" id="HEA21254.1"/>
    </source>
</evidence>
<comment type="caution">
    <text evidence="2">The sequence shown here is derived from an EMBL/GenBank/DDBJ whole genome shotgun (WGS) entry which is preliminary data.</text>
</comment>
<proteinExistence type="predicted"/>
<evidence type="ECO:0000256" key="1">
    <source>
        <dbReference type="SAM" id="SignalP"/>
    </source>
</evidence>
<dbReference type="Proteomes" id="UP000886191">
    <property type="component" value="Unassembled WGS sequence"/>
</dbReference>
<dbReference type="AlphaFoldDB" id="A0A831QQQ2"/>